<dbReference type="Proteomes" id="UP001236415">
    <property type="component" value="Chromosome"/>
</dbReference>
<accession>A0ABY8WZ10</accession>
<evidence type="ECO:0000313" key="2">
    <source>
        <dbReference type="Proteomes" id="UP001236415"/>
    </source>
</evidence>
<organism evidence="1 2">
    <name type="scientific">Paenibacillus polygoni</name>
    <dbReference type="NCBI Taxonomy" id="3050112"/>
    <lineage>
        <taxon>Bacteria</taxon>
        <taxon>Bacillati</taxon>
        <taxon>Bacillota</taxon>
        <taxon>Bacilli</taxon>
        <taxon>Bacillales</taxon>
        <taxon>Paenibacillaceae</taxon>
        <taxon>Paenibacillus</taxon>
    </lineage>
</organism>
<keyword evidence="2" id="KW-1185">Reference proteome</keyword>
<dbReference type="PROSITE" id="PS51257">
    <property type="entry name" value="PROKAR_LIPOPROTEIN"/>
    <property type="match status" value="1"/>
</dbReference>
<dbReference type="EMBL" id="CP127162">
    <property type="protein sequence ID" value="WIV17968.1"/>
    <property type="molecule type" value="Genomic_DNA"/>
</dbReference>
<evidence type="ECO:0000313" key="1">
    <source>
        <dbReference type="EMBL" id="WIV17968.1"/>
    </source>
</evidence>
<evidence type="ECO:0008006" key="3">
    <source>
        <dbReference type="Google" id="ProtNLM"/>
    </source>
</evidence>
<dbReference type="RefSeq" id="WP_285742901.1">
    <property type="nucleotide sequence ID" value="NZ_CP127162.1"/>
</dbReference>
<proteinExistence type="predicted"/>
<gene>
    <name evidence="1" type="ORF">QPK24_16315</name>
</gene>
<name>A0ABY8WZ10_9BACL</name>
<sequence>MREIYGNIRKQRVFLCAVIAAFMLLLSGCMQSSGSSNKEAWATNYDGSVSRVQNAIDAFQDSKGVLPIVTAGAEVPIYEKFRVDMSKLEREGYIDDIPKTAFEKGGSAYFLVQNEEVDPVIKVMDLITVQKVTLVQRLVDSYYASHGTWPVKEEIYPNIHLVDIEAIQNSGNRVEDLASVYSGEILPYIIDPEGTVYADYAFDIMQLIDRKKISPKSSEDVRKYLTEESHFVPVKSLPYTWDGGQPIAVPSLS</sequence>
<reference evidence="1 2" key="1">
    <citation type="submission" date="2023-06" db="EMBL/GenBank/DDBJ databases">
        <title>Paenibacillus polygonum sp. nov., an endophytic bacterium, isolated from Polygonum lapathifolium L. in Nanji Wetland National Nature Reserve, South of Poyang Lake, Jiangxi Province, China.</title>
        <authorList>
            <person name="Yu Z."/>
        </authorList>
    </citation>
    <scope>NUCLEOTIDE SEQUENCE [LARGE SCALE GENOMIC DNA]</scope>
    <source>
        <strain evidence="1 2">C31</strain>
    </source>
</reference>
<protein>
    <recommendedName>
        <fullName evidence="3">ABC transporter substrate-binding protein</fullName>
    </recommendedName>
</protein>